<protein>
    <recommendedName>
        <fullName evidence="2">Antitoxin</fullName>
    </recommendedName>
</protein>
<dbReference type="Gene3D" id="3.40.1620.10">
    <property type="entry name" value="YefM-like domain"/>
    <property type="match status" value="1"/>
</dbReference>
<comment type="similarity">
    <text evidence="1 2">Belongs to the phD/YefM antitoxin family.</text>
</comment>
<dbReference type="Proteomes" id="UP000470470">
    <property type="component" value="Unassembled WGS sequence"/>
</dbReference>
<reference evidence="3 4" key="1">
    <citation type="submission" date="2020-02" db="EMBL/GenBank/DDBJ databases">
        <title>The whole genome sequence of CPCC 205119.</title>
        <authorList>
            <person name="Jiang Z."/>
        </authorList>
    </citation>
    <scope>NUCLEOTIDE SEQUENCE [LARGE SCALE GENOMIC DNA]</scope>
    <source>
        <strain evidence="3 4">CPCC 205119</strain>
    </source>
</reference>
<dbReference type="Pfam" id="PF02604">
    <property type="entry name" value="PhdYeFM_antitox"/>
    <property type="match status" value="1"/>
</dbReference>
<dbReference type="InterPro" id="IPR006442">
    <property type="entry name" value="Antitoxin_Phd/YefM"/>
</dbReference>
<organism evidence="3 4">
    <name type="scientific">Goekera deserti</name>
    <dbReference type="NCBI Taxonomy" id="2497753"/>
    <lineage>
        <taxon>Bacteria</taxon>
        <taxon>Bacillati</taxon>
        <taxon>Actinomycetota</taxon>
        <taxon>Actinomycetes</taxon>
        <taxon>Geodermatophilales</taxon>
        <taxon>Geodermatophilaceae</taxon>
        <taxon>Goekera</taxon>
    </lineage>
</organism>
<dbReference type="NCBIfam" id="TIGR01552">
    <property type="entry name" value="phd_fam"/>
    <property type="match status" value="1"/>
</dbReference>
<dbReference type="RefSeq" id="WP_152727400.1">
    <property type="nucleotide sequence ID" value="NZ_JAAGWK010000022.1"/>
</dbReference>
<sequence>MAVSSVSVAARNLGAVIDDASRGPVHLTRRGRPVAAVIAVRDLDRLQRLAEDMTDILDAEAARHEMRETGVEPLLWERVRADLGLR</sequence>
<dbReference type="SUPFAM" id="SSF143120">
    <property type="entry name" value="YefM-like"/>
    <property type="match status" value="1"/>
</dbReference>
<accession>A0A7K3WHW4</accession>
<comment type="caution">
    <text evidence="3">The sequence shown here is derived from an EMBL/GenBank/DDBJ whole genome shotgun (WGS) entry which is preliminary data.</text>
</comment>
<evidence type="ECO:0000256" key="2">
    <source>
        <dbReference type="RuleBase" id="RU362080"/>
    </source>
</evidence>
<dbReference type="EMBL" id="JAAGWK010000022">
    <property type="protein sequence ID" value="NEL55489.1"/>
    <property type="molecule type" value="Genomic_DNA"/>
</dbReference>
<keyword evidence="4" id="KW-1185">Reference proteome</keyword>
<dbReference type="InterPro" id="IPR036165">
    <property type="entry name" value="YefM-like_sf"/>
</dbReference>
<evidence type="ECO:0000313" key="3">
    <source>
        <dbReference type="EMBL" id="NEL55489.1"/>
    </source>
</evidence>
<name>A0A7K3WHW4_9ACTN</name>
<gene>
    <name evidence="3" type="ORF">G1H19_15985</name>
</gene>
<evidence type="ECO:0000313" key="4">
    <source>
        <dbReference type="Proteomes" id="UP000470470"/>
    </source>
</evidence>
<evidence type="ECO:0000256" key="1">
    <source>
        <dbReference type="ARBA" id="ARBA00009981"/>
    </source>
</evidence>
<proteinExistence type="inferred from homology"/>
<comment type="function">
    <text evidence="2">Antitoxin component of a type II toxin-antitoxin (TA) system.</text>
</comment>
<dbReference type="AlphaFoldDB" id="A0A7K3WHW4"/>